<proteinExistence type="predicted"/>
<evidence type="ECO:0000313" key="1">
    <source>
        <dbReference type="EMBL" id="KAL1858220.1"/>
    </source>
</evidence>
<sequence>MASVGVLCGNEGPSKAALHKVRTSPCGAQNWCRGRWPTRVGRRPWGEDLLCWRALTREGGLGLGKEGLAGRKGCHSSFTKARASKIRRRIRPADPALASRC</sequence>
<name>A0ABR3WBY5_9PEZI</name>
<protein>
    <submittedName>
        <fullName evidence="1">Uncharacterized protein</fullName>
    </submittedName>
</protein>
<gene>
    <name evidence="1" type="ORF">VTK73DRAFT_7900</name>
</gene>
<reference evidence="1 2" key="1">
    <citation type="journal article" date="2024" name="Commun. Biol.">
        <title>Comparative genomic analysis of thermophilic fungi reveals convergent evolutionary adaptations and gene losses.</title>
        <authorList>
            <person name="Steindorff A.S."/>
            <person name="Aguilar-Pontes M.V."/>
            <person name="Robinson A.J."/>
            <person name="Andreopoulos B."/>
            <person name="LaButti K."/>
            <person name="Kuo A."/>
            <person name="Mondo S."/>
            <person name="Riley R."/>
            <person name="Otillar R."/>
            <person name="Haridas S."/>
            <person name="Lipzen A."/>
            <person name="Grimwood J."/>
            <person name="Schmutz J."/>
            <person name="Clum A."/>
            <person name="Reid I.D."/>
            <person name="Moisan M.C."/>
            <person name="Butler G."/>
            <person name="Nguyen T.T.M."/>
            <person name="Dewar K."/>
            <person name="Conant G."/>
            <person name="Drula E."/>
            <person name="Henrissat B."/>
            <person name="Hansel C."/>
            <person name="Singer S."/>
            <person name="Hutchinson M.I."/>
            <person name="de Vries R.P."/>
            <person name="Natvig D.O."/>
            <person name="Powell A.J."/>
            <person name="Tsang A."/>
            <person name="Grigoriev I.V."/>
        </authorList>
    </citation>
    <scope>NUCLEOTIDE SEQUENCE [LARGE SCALE GENOMIC DNA]</scope>
    <source>
        <strain evidence="1 2">ATCC 24622</strain>
    </source>
</reference>
<comment type="caution">
    <text evidence="1">The sequence shown here is derived from an EMBL/GenBank/DDBJ whole genome shotgun (WGS) entry which is preliminary data.</text>
</comment>
<dbReference type="Proteomes" id="UP001586593">
    <property type="component" value="Unassembled WGS sequence"/>
</dbReference>
<dbReference type="EMBL" id="JAZHXJ010000529">
    <property type="protein sequence ID" value="KAL1858220.1"/>
    <property type="molecule type" value="Genomic_DNA"/>
</dbReference>
<organism evidence="1 2">
    <name type="scientific">Phialemonium thermophilum</name>
    <dbReference type="NCBI Taxonomy" id="223376"/>
    <lineage>
        <taxon>Eukaryota</taxon>
        <taxon>Fungi</taxon>
        <taxon>Dikarya</taxon>
        <taxon>Ascomycota</taxon>
        <taxon>Pezizomycotina</taxon>
        <taxon>Sordariomycetes</taxon>
        <taxon>Sordariomycetidae</taxon>
        <taxon>Cephalothecales</taxon>
        <taxon>Cephalothecaceae</taxon>
        <taxon>Phialemonium</taxon>
    </lineage>
</organism>
<evidence type="ECO:0000313" key="2">
    <source>
        <dbReference type="Proteomes" id="UP001586593"/>
    </source>
</evidence>
<keyword evidence="2" id="KW-1185">Reference proteome</keyword>
<accession>A0ABR3WBY5</accession>